<sequence>MASEKKVINQEDFANNKTETNPKGAKTTEAVISNGNPIGDRLWLEHFANALHHRVFNDEEYRKLMRLIDRELSRKYKGKI</sequence>
<dbReference type="Proteomes" id="UP000301475">
    <property type="component" value="Chromosome"/>
</dbReference>
<evidence type="ECO:0000256" key="1">
    <source>
        <dbReference type="SAM" id="MobiDB-lite"/>
    </source>
</evidence>
<evidence type="ECO:0000313" key="2">
    <source>
        <dbReference type="EMBL" id="QCT06407.1"/>
    </source>
</evidence>
<accession>A0A4P8XU83</accession>
<keyword evidence="3" id="KW-1185">Reference proteome</keyword>
<gene>
    <name evidence="2" type="ORF">E5Z56_03145</name>
</gene>
<organism evidence="2 3">
    <name type="scientific">Ruminococcus bovis</name>
    <dbReference type="NCBI Taxonomy" id="2564099"/>
    <lineage>
        <taxon>Bacteria</taxon>
        <taxon>Bacillati</taxon>
        <taxon>Bacillota</taxon>
        <taxon>Clostridia</taxon>
        <taxon>Eubacteriales</taxon>
        <taxon>Oscillospiraceae</taxon>
        <taxon>Ruminococcus</taxon>
    </lineage>
</organism>
<name>A0A4P8XU83_9FIRM</name>
<feature type="region of interest" description="Disordered" evidence="1">
    <location>
        <begin position="1"/>
        <end position="32"/>
    </location>
</feature>
<dbReference type="AlphaFoldDB" id="A0A4P8XU83"/>
<evidence type="ECO:0000313" key="3">
    <source>
        <dbReference type="Proteomes" id="UP000301475"/>
    </source>
</evidence>
<proteinExistence type="predicted"/>
<protein>
    <submittedName>
        <fullName evidence="2">Uncharacterized protein</fullName>
    </submittedName>
</protein>
<dbReference type="KEGG" id="ruj:E5Z56_03145"/>
<dbReference type="RefSeq" id="WP_138156484.1">
    <property type="nucleotide sequence ID" value="NZ_CP039381.1"/>
</dbReference>
<feature type="compositionally biased region" description="Polar residues" evidence="1">
    <location>
        <begin position="12"/>
        <end position="21"/>
    </location>
</feature>
<reference evidence="2 3" key="1">
    <citation type="submission" date="2019-04" db="EMBL/GenBank/DDBJ databases">
        <authorList>
            <person name="Embree M."/>
            <person name="Gaffney J.R."/>
        </authorList>
    </citation>
    <scope>NUCLEOTIDE SEQUENCE [LARGE SCALE GENOMIC DNA]</scope>
    <source>
        <strain evidence="2 3">JE7A12</strain>
    </source>
</reference>
<dbReference type="EMBL" id="CP039381">
    <property type="protein sequence ID" value="QCT06407.1"/>
    <property type="molecule type" value="Genomic_DNA"/>
</dbReference>